<keyword evidence="3" id="KW-1185">Reference proteome</keyword>
<name>A0AAV4ELV8_9GAST</name>
<evidence type="ECO:0008006" key="4">
    <source>
        <dbReference type="Google" id="ProtNLM"/>
    </source>
</evidence>
<feature type="region of interest" description="Disordered" evidence="1">
    <location>
        <begin position="48"/>
        <end position="70"/>
    </location>
</feature>
<protein>
    <recommendedName>
        <fullName evidence="4">Alpha-1,2-Mannosidase</fullName>
    </recommendedName>
</protein>
<dbReference type="Proteomes" id="UP000762676">
    <property type="component" value="Unassembled WGS sequence"/>
</dbReference>
<reference evidence="2 3" key="1">
    <citation type="journal article" date="2021" name="Elife">
        <title>Chloroplast acquisition without the gene transfer in kleptoplastic sea slugs, Plakobranchus ocellatus.</title>
        <authorList>
            <person name="Maeda T."/>
            <person name="Takahashi S."/>
            <person name="Yoshida T."/>
            <person name="Shimamura S."/>
            <person name="Takaki Y."/>
            <person name="Nagai Y."/>
            <person name="Toyoda A."/>
            <person name="Suzuki Y."/>
            <person name="Arimoto A."/>
            <person name="Ishii H."/>
            <person name="Satoh N."/>
            <person name="Nishiyama T."/>
            <person name="Hasebe M."/>
            <person name="Maruyama T."/>
            <person name="Minagawa J."/>
            <person name="Obokata J."/>
            <person name="Shigenobu S."/>
        </authorList>
    </citation>
    <scope>NUCLEOTIDE SEQUENCE [LARGE SCALE GENOMIC DNA]</scope>
</reference>
<gene>
    <name evidence="2" type="ORF">ElyMa_000111000</name>
</gene>
<proteinExistence type="predicted"/>
<evidence type="ECO:0000313" key="2">
    <source>
        <dbReference type="EMBL" id="GFR61741.1"/>
    </source>
</evidence>
<accession>A0AAV4ELV8</accession>
<dbReference type="EMBL" id="BMAT01000211">
    <property type="protein sequence ID" value="GFR61741.1"/>
    <property type="molecule type" value="Genomic_DNA"/>
</dbReference>
<sequence>MPRGIASNGNSVTNLDSALTMLMAVYVYGEEAVKYTKQIALGITTVTGHRHLNGGPPPPTLCQSPGERSA</sequence>
<comment type="caution">
    <text evidence="2">The sequence shown here is derived from an EMBL/GenBank/DDBJ whole genome shotgun (WGS) entry which is preliminary data.</text>
</comment>
<evidence type="ECO:0000313" key="3">
    <source>
        <dbReference type="Proteomes" id="UP000762676"/>
    </source>
</evidence>
<evidence type="ECO:0000256" key="1">
    <source>
        <dbReference type="SAM" id="MobiDB-lite"/>
    </source>
</evidence>
<organism evidence="2 3">
    <name type="scientific">Elysia marginata</name>
    <dbReference type="NCBI Taxonomy" id="1093978"/>
    <lineage>
        <taxon>Eukaryota</taxon>
        <taxon>Metazoa</taxon>
        <taxon>Spiralia</taxon>
        <taxon>Lophotrochozoa</taxon>
        <taxon>Mollusca</taxon>
        <taxon>Gastropoda</taxon>
        <taxon>Heterobranchia</taxon>
        <taxon>Euthyneura</taxon>
        <taxon>Panpulmonata</taxon>
        <taxon>Sacoglossa</taxon>
        <taxon>Placobranchoidea</taxon>
        <taxon>Plakobranchidae</taxon>
        <taxon>Elysia</taxon>
    </lineage>
</organism>
<dbReference type="AlphaFoldDB" id="A0AAV4ELV8"/>